<dbReference type="Proteomes" id="UP000007800">
    <property type="component" value="Unassembled WGS sequence"/>
</dbReference>
<dbReference type="PANTHER" id="PTHR48051">
    <property type="match status" value="1"/>
</dbReference>
<dbReference type="InterPro" id="IPR050216">
    <property type="entry name" value="LRR_domain-containing"/>
</dbReference>
<dbReference type="PROSITE" id="PS51450">
    <property type="entry name" value="LRR"/>
    <property type="match status" value="2"/>
</dbReference>
<dbReference type="PANTHER" id="PTHR48051:SF51">
    <property type="entry name" value="LEUCINE-RICH REPEAT-CONTAINING PROTEIN 10B"/>
    <property type="match status" value="1"/>
</dbReference>
<sequence>MTLPEFYPATNVTVAELSSRLRRDEDGETEVIRGRLERCRQNHKVKTAHLCGLRLNERTFPKGVLSLTHLRRLDLSYNNLLRLDEELVRLDALRELWLDGNPLEELPVSLHRLKHLELLSLRELPRLKNLPREYAELRPTLVDVGGLQDCPMMNRKLIEALRVGGMDGFFTVLEIKHTRRQQRCELTRILTEFLYPFEDRSTILACAKRLTHRIKVDSVTPEAARVAMARLIKHGERILPGKLADVDEDVVLEKLKEFDEELRTREEVATLELRMKAAMVDLPMEVVHGLALKFKSTVPAARIGCILRNWKELFPTSRMRRYTELRQKRELKKIRGIFMDRYPASSKEVIDPVIDYFITTMSPEKRKRLLVEDALRGELPSWRIGTIEECLRLLREGLPLITEAEAPSSVSHEVS</sequence>
<dbReference type="InterPro" id="IPR003591">
    <property type="entry name" value="Leu-rich_rpt_typical-subtyp"/>
</dbReference>
<dbReference type="GeneID" id="9063393"/>
<organism evidence="4">
    <name type="scientific">Perkinsus marinus (strain ATCC 50983 / TXsc)</name>
    <dbReference type="NCBI Taxonomy" id="423536"/>
    <lineage>
        <taxon>Eukaryota</taxon>
        <taxon>Sar</taxon>
        <taxon>Alveolata</taxon>
        <taxon>Perkinsozoa</taxon>
        <taxon>Perkinsea</taxon>
        <taxon>Perkinsida</taxon>
        <taxon>Perkinsidae</taxon>
        <taxon>Perkinsus</taxon>
    </lineage>
</organism>
<reference evidence="3 4" key="1">
    <citation type="submission" date="2008-07" db="EMBL/GenBank/DDBJ databases">
        <authorList>
            <person name="El-Sayed N."/>
            <person name="Caler E."/>
            <person name="Inman J."/>
            <person name="Amedeo P."/>
            <person name="Hass B."/>
            <person name="Wortman J."/>
        </authorList>
    </citation>
    <scope>NUCLEOTIDE SEQUENCE [LARGE SCALE GENOMIC DNA]</scope>
    <source>
        <strain evidence="4">ATCC 50983 / TXsc</strain>
    </source>
</reference>
<keyword evidence="4" id="KW-1185">Reference proteome</keyword>
<dbReference type="RefSeq" id="XP_002784539.1">
    <property type="nucleotide sequence ID" value="XM_002784493.1"/>
</dbReference>
<accession>C5KGR7</accession>
<dbReference type="GO" id="GO:0005737">
    <property type="term" value="C:cytoplasm"/>
    <property type="evidence" value="ECO:0007669"/>
    <property type="project" value="TreeGrafter"/>
</dbReference>
<keyword evidence="2" id="KW-0677">Repeat</keyword>
<dbReference type="InParanoid" id="C5KGR7"/>
<dbReference type="SMART" id="SM00369">
    <property type="entry name" value="LRR_TYP"/>
    <property type="match status" value="2"/>
</dbReference>
<dbReference type="Gene3D" id="3.80.10.10">
    <property type="entry name" value="Ribonuclease Inhibitor"/>
    <property type="match status" value="1"/>
</dbReference>
<evidence type="ECO:0000313" key="4">
    <source>
        <dbReference type="Proteomes" id="UP000007800"/>
    </source>
</evidence>
<proteinExistence type="predicted"/>
<dbReference type="OMA" id="MRSHTIM"/>
<gene>
    <name evidence="3" type="ORF">Pmar_PMAR029468</name>
</gene>
<dbReference type="AlphaFoldDB" id="C5KGR7"/>
<dbReference type="OrthoDB" id="660555at2759"/>
<dbReference type="SUPFAM" id="SSF52058">
    <property type="entry name" value="L domain-like"/>
    <property type="match status" value="1"/>
</dbReference>
<evidence type="ECO:0000256" key="2">
    <source>
        <dbReference type="ARBA" id="ARBA00022737"/>
    </source>
</evidence>
<evidence type="ECO:0000256" key="1">
    <source>
        <dbReference type="ARBA" id="ARBA00022614"/>
    </source>
</evidence>
<dbReference type="EMBL" id="GG673027">
    <property type="protein sequence ID" value="EER16335.1"/>
    <property type="molecule type" value="Genomic_DNA"/>
</dbReference>
<name>C5KGR7_PERM5</name>
<evidence type="ECO:0000313" key="3">
    <source>
        <dbReference type="EMBL" id="EER16335.1"/>
    </source>
</evidence>
<dbReference type="InterPro" id="IPR001611">
    <property type="entry name" value="Leu-rich_rpt"/>
</dbReference>
<keyword evidence="1" id="KW-0433">Leucine-rich repeat</keyword>
<protein>
    <submittedName>
        <fullName evidence="3">Ras suppressor protein 1, rsu1, putative</fullName>
    </submittedName>
</protein>
<dbReference type="InterPro" id="IPR032675">
    <property type="entry name" value="LRR_dom_sf"/>
</dbReference>